<feature type="signal peptide" evidence="1">
    <location>
        <begin position="1"/>
        <end position="29"/>
    </location>
</feature>
<sequence>MRTRTAIALVATTAAAGVTGLALAQPAYADVTVHPAAAYTCEVDANNVNYRTGPGVKYPSLGQVNKGFLFQSNGLHQPSNPNDEWETYIRSGRPTAYIAARYVAWCSPN</sequence>
<dbReference type="EMBL" id="BOMB01000041">
    <property type="protein sequence ID" value="GID15384.1"/>
    <property type="molecule type" value="Genomic_DNA"/>
</dbReference>
<gene>
    <name evidence="2" type="ORF">Aru02nite_62730</name>
</gene>
<proteinExistence type="predicted"/>
<protein>
    <recommendedName>
        <fullName evidence="4">SH3 domain-containing protein</fullName>
    </recommendedName>
</protein>
<evidence type="ECO:0000313" key="3">
    <source>
        <dbReference type="Proteomes" id="UP000612808"/>
    </source>
</evidence>
<organism evidence="2 3">
    <name type="scientific">Actinocatenispora rupis</name>
    <dbReference type="NCBI Taxonomy" id="519421"/>
    <lineage>
        <taxon>Bacteria</taxon>
        <taxon>Bacillati</taxon>
        <taxon>Actinomycetota</taxon>
        <taxon>Actinomycetes</taxon>
        <taxon>Micromonosporales</taxon>
        <taxon>Micromonosporaceae</taxon>
        <taxon>Actinocatenispora</taxon>
    </lineage>
</organism>
<reference evidence="2" key="1">
    <citation type="submission" date="2021-01" db="EMBL/GenBank/DDBJ databases">
        <title>Whole genome shotgun sequence of Actinocatenispora rupis NBRC 107355.</title>
        <authorList>
            <person name="Komaki H."/>
            <person name="Tamura T."/>
        </authorList>
    </citation>
    <scope>NUCLEOTIDE SEQUENCE</scope>
    <source>
        <strain evidence="2">NBRC 107355</strain>
    </source>
</reference>
<dbReference type="RefSeq" id="WP_203663661.1">
    <property type="nucleotide sequence ID" value="NZ_BAAAZM010000021.1"/>
</dbReference>
<accession>A0A8J3JET9</accession>
<evidence type="ECO:0000256" key="1">
    <source>
        <dbReference type="SAM" id="SignalP"/>
    </source>
</evidence>
<feature type="chain" id="PRO_5035254985" description="SH3 domain-containing protein" evidence="1">
    <location>
        <begin position="30"/>
        <end position="109"/>
    </location>
</feature>
<name>A0A8J3JET9_9ACTN</name>
<evidence type="ECO:0008006" key="4">
    <source>
        <dbReference type="Google" id="ProtNLM"/>
    </source>
</evidence>
<dbReference type="Proteomes" id="UP000612808">
    <property type="component" value="Unassembled WGS sequence"/>
</dbReference>
<comment type="caution">
    <text evidence="2">The sequence shown here is derived from an EMBL/GenBank/DDBJ whole genome shotgun (WGS) entry which is preliminary data.</text>
</comment>
<evidence type="ECO:0000313" key="2">
    <source>
        <dbReference type="EMBL" id="GID15384.1"/>
    </source>
</evidence>
<dbReference type="AlphaFoldDB" id="A0A8J3JET9"/>
<keyword evidence="1" id="KW-0732">Signal</keyword>
<dbReference type="Gene3D" id="2.30.30.40">
    <property type="entry name" value="SH3 Domains"/>
    <property type="match status" value="1"/>
</dbReference>
<keyword evidence="3" id="KW-1185">Reference proteome</keyword>